<name>A0ABY5UZU5_9BACT</name>
<keyword evidence="1" id="KW-0472">Membrane</keyword>
<dbReference type="InterPro" id="IPR007060">
    <property type="entry name" value="FtsL/DivIC"/>
</dbReference>
<reference evidence="2" key="1">
    <citation type="journal article" date="2022" name="Cell">
        <title>Design, construction, and in vivo augmentation of a complex gut microbiome.</title>
        <authorList>
            <person name="Cheng A.G."/>
            <person name="Ho P.Y."/>
            <person name="Aranda-Diaz A."/>
            <person name="Jain S."/>
            <person name="Yu F.B."/>
            <person name="Meng X."/>
            <person name="Wang M."/>
            <person name="Iakiviak M."/>
            <person name="Nagashima K."/>
            <person name="Zhao A."/>
            <person name="Murugkar P."/>
            <person name="Patil A."/>
            <person name="Atabakhsh K."/>
            <person name="Weakley A."/>
            <person name="Yan J."/>
            <person name="Brumbaugh A.R."/>
            <person name="Higginbottom S."/>
            <person name="Dimas A."/>
            <person name="Shiver A.L."/>
            <person name="Deutschbauer A."/>
            <person name="Neff N."/>
            <person name="Sonnenburg J.L."/>
            <person name="Huang K.C."/>
            <person name="Fischbach M.A."/>
        </authorList>
    </citation>
    <scope>NUCLEOTIDE SEQUENCE</scope>
    <source>
        <strain evidence="2">AP11</strain>
    </source>
</reference>
<evidence type="ECO:0000256" key="1">
    <source>
        <dbReference type="SAM" id="Phobius"/>
    </source>
</evidence>
<dbReference type="Pfam" id="PF04977">
    <property type="entry name" value="DivIC"/>
    <property type="match status" value="1"/>
</dbReference>
<gene>
    <name evidence="2" type="ORF">NQ491_01515</name>
</gene>
<dbReference type="GeneID" id="82890371"/>
<protein>
    <submittedName>
        <fullName evidence="2">Septum formation initiator family protein</fullName>
    </submittedName>
</protein>
<evidence type="ECO:0000313" key="2">
    <source>
        <dbReference type="EMBL" id="UWN57480.1"/>
    </source>
</evidence>
<keyword evidence="3" id="KW-1185">Reference proteome</keyword>
<keyword evidence="1" id="KW-0812">Transmembrane</keyword>
<keyword evidence="1" id="KW-1133">Transmembrane helix</keyword>
<accession>A0ABY5UZU5</accession>
<dbReference type="Proteomes" id="UP001059295">
    <property type="component" value="Chromosome"/>
</dbReference>
<organism evidence="2 3">
    <name type="scientific">Alistipes ihumii AP11</name>
    <dbReference type="NCBI Taxonomy" id="1211813"/>
    <lineage>
        <taxon>Bacteria</taxon>
        <taxon>Pseudomonadati</taxon>
        <taxon>Bacteroidota</taxon>
        <taxon>Bacteroidia</taxon>
        <taxon>Bacteroidales</taxon>
        <taxon>Rikenellaceae</taxon>
        <taxon>Alistipes</taxon>
    </lineage>
</organism>
<dbReference type="RefSeq" id="WP_019245118.1">
    <property type="nucleotide sequence ID" value="NZ_CAPH01000006.1"/>
</dbReference>
<sequence>MILGKFFKDRRLWLITIAVFILVITVFDKNNLIEAWRLKQKINELEAQKDYYQNKITEDSTILENLKDDWFLEQYAREHYLMKREDETIYLLK</sequence>
<proteinExistence type="predicted"/>
<feature type="transmembrane region" description="Helical" evidence="1">
    <location>
        <begin position="12"/>
        <end position="32"/>
    </location>
</feature>
<evidence type="ECO:0000313" key="3">
    <source>
        <dbReference type="Proteomes" id="UP001059295"/>
    </source>
</evidence>
<dbReference type="EMBL" id="CP102294">
    <property type="protein sequence ID" value="UWN57480.1"/>
    <property type="molecule type" value="Genomic_DNA"/>
</dbReference>